<sequence>RISLRHWLELKRRKVHIADFKLEIKTLDRFSTFNEIGPFR</sequence>
<dbReference type="Proteomes" id="UP000789901">
    <property type="component" value="Unassembled WGS sequence"/>
</dbReference>
<feature type="non-terminal residue" evidence="1">
    <location>
        <position position="40"/>
    </location>
</feature>
<keyword evidence="2" id="KW-1185">Reference proteome</keyword>
<gene>
    <name evidence="1" type="ORF">GMARGA_LOCUS44300</name>
</gene>
<feature type="non-terminal residue" evidence="1">
    <location>
        <position position="1"/>
    </location>
</feature>
<evidence type="ECO:0000313" key="1">
    <source>
        <dbReference type="EMBL" id="CAG8855479.1"/>
    </source>
</evidence>
<dbReference type="EMBL" id="CAJVQB010149789">
    <property type="protein sequence ID" value="CAG8855479.1"/>
    <property type="molecule type" value="Genomic_DNA"/>
</dbReference>
<evidence type="ECO:0000313" key="2">
    <source>
        <dbReference type="Proteomes" id="UP000789901"/>
    </source>
</evidence>
<reference evidence="1 2" key="1">
    <citation type="submission" date="2021-06" db="EMBL/GenBank/DDBJ databases">
        <authorList>
            <person name="Kallberg Y."/>
            <person name="Tangrot J."/>
            <person name="Rosling A."/>
        </authorList>
    </citation>
    <scope>NUCLEOTIDE SEQUENCE [LARGE SCALE GENOMIC DNA]</scope>
    <source>
        <strain evidence="1 2">120-4 pot B 10/14</strain>
    </source>
</reference>
<proteinExistence type="predicted"/>
<organism evidence="1 2">
    <name type="scientific">Gigaspora margarita</name>
    <dbReference type="NCBI Taxonomy" id="4874"/>
    <lineage>
        <taxon>Eukaryota</taxon>
        <taxon>Fungi</taxon>
        <taxon>Fungi incertae sedis</taxon>
        <taxon>Mucoromycota</taxon>
        <taxon>Glomeromycotina</taxon>
        <taxon>Glomeromycetes</taxon>
        <taxon>Diversisporales</taxon>
        <taxon>Gigasporaceae</taxon>
        <taxon>Gigaspora</taxon>
    </lineage>
</organism>
<protein>
    <submittedName>
        <fullName evidence="1">36372_t:CDS:1</fullName>
    </submittedName>
</protein>
<comment type="caution">
    <text evidence="1">The sequence shown here is derived from an EMBL/GenBank/DDBJ whole genome shotgun (WGS) entry which is preliminary data.</text>
</comment>
<accession>A0ABN7XNF7</accession>
<name>A0ABN7XNF7_GIGMA</name>